<protein>
    <submittedName>
        <fullName evidence="2">Uncharacterized protein</fullName>
    </submittedName>
</protein>
<evidence type="ECO:0000313" key="2">
    <source>
        <dbReference type="EMBL" id="CAE2273429.1"/>
    </source>
</evidence>
<dbReference type="EMBL" id="HBKQ01048433">
    <property type="protein sequence ID" value="CAE2273429.1"/>
    <property type="molecule type" value="Transcribed_RNA"/>
</dbReference>
<sequence length="197" mass="22030">MPATGRKSGLVAKYVTKEPMEDGKTRFKCASPGCTFQRETEQFTSSKWADHVVLHCKFASEERKAEVAAAHQTRAIIENNGMPYRRGVKRSVDEGVWRIEDGRGGLFSVDSHAGRVTTAPRLVERETSVAKREAKVAEREAKMADREAVVGEREANVAEREANLAEREVRVTEKEARMAEKKSRVIENQAEAPEEEG</sequence>
<feature type="region of interest" description="Disordered" evidence="1">
    <location>
        <begin position="173"/>
        <end position="197"/>
    </location>
</feature>
<name>A0A7S4N9E7_9STRA</name>
<reference evidence="2" key="1">
    <citation type="submission" date="2021-01" db="EMBL/GenBank/DDBJ databases">
        <authorList>
            <person name="Corre E."/>
            <person name="Pelletier E."/>
            <person name="Niang G."/>
            <person name="Scheremetjew M."/>
            <person name="Finn R."/>
            <person name="Kale V."/>
            <person name="Holt S."/>
            <person name="Cochrane G."/>
            <person name="Meng A."/>
            <person name="Brown T."/>
            <person name="Cohen L."/>
        </authorList>
    </citation>
    <scope>NUCLEOTIDE SEQUENCE</scope>
    <source>
        <strain evidence="2">Isolate 1302-5</strain>
    </source>
</reference>
<feature type="compositionally biased region" description="Basic and acidic residues" evidence="1">
    <location>
        <begin position="173"/>
        <end position="185"/>
    </location>
</feature>
<gene>
    <name evidence="2" type="ORF">OAUR00152_LOCUS33446</name>
</gene>
<accession>A0A7S4N9E7</accession>
<evidence type="ECO:0000256" key="1">
    <source>
        <dbReference type="SAM" id="MobiDB-lite"/>
    </source>
</evidence>
<dbReference type="AlphaFoldDB" id="A0A7S4N9E7"/>
<organism evidence="2">
    <name type="scientific">Odontella aurita</name>
    <dbReference type="NCBI Taxonomy" id="265563"/>
    <lineage>
        <taxon>Eukaryota</taxon>
        <taxon>Sar</taxon>
        <taxon>Stramenopiles</taxon>
        <taxon>Ochrophyta</taxon>
        <taxon>Bacillariophyta</taxon>
        <taxon>Mediophyceae</taxon>
        <taxon>Biddulphiophycidae</taxon>
        <taxon>Eupodiscales</taxon>
        <taxon>Odontellaceae</taxon>
        <taxon>Odontella</taxon>
    </lineage>
</organism>
<proteinExistence type="predicted"/>